<dbReference type="EMBL" id="BAABCN010000017">
    <property type="protein sequence ID" value="GAA3894359.1"/>
    <property type="molecule type" value="Genomic_DNA"/>
</dbReference>
<dbReference type="Pfam" id="PF00440">
    <property type="entry name" value="TetR_N"/>
    <property type="match status" value="1"/>
</dbReference>
<proteinExistence type="predicted"/>
<dbReference type="InterPro" id="IPR009057">
    <property type="entry name" value="Homeodomain-like_sf"/>
</dbReference>
<evidence type="ECO:0000313" key="7">
    <source>
        <dbReference type="Proteomes" id="UP001501803"/>
    </source>
</evidence>
<keyword evidence="1" id="KW-0805">Transcription regulation</keyword>
<keyword evidence="7" id="KW-1185">Reference proteome</keyword>
<evidence type="ECO:0000259" key="5">
    <source>
        <dbReference type="PROSITE" id="PS50977"/>
    </source>
</evidence>
<dbReference type="SUPFAM" id="SSF46689">
    <property type="entry name" value="Homeodomain-like"/>
    <property type="match status" value="1"/>
</dbReference>
<evidence type="ECO:0000256" key="4">
    <source>
        <dbReference type="PROSITE-ProRule" id="PRU00335"/>
    </source>
</evidence>
<protein>
    <submittedName>
        <fullName evidence="6">TetR family transcriptional regulator</fullName>
    </submittedName>
</protein>
<dbReference type="PANTHER" id="PTHR30055">
    <property type="entry name" value="HTH-TYPE TRANSCRIPTIONAL REGULATOR RUTR"/>
    <property type="match status" value="1"/>
</dbReference>
<dbReference type="InterPro" id="IPR001647">
    <property type="entry name" value="HTH_TetR"/>
</dbReference>
<evidence type="ECO:0000313" key="6">
    <source>
        <dbReference type="EMBL" id="GAA3894359.1"/>
    </source>
</evidence>
<feature type="domain" description="HTH tetR-type" evidence="5">
    <location>
        <begin position="15"/>
        <end position="75"/>
    </location>
</feature>
<dbReference type="PANTHER" id="PTHR30055:SF234">
    <property type="entry name" value="HTH-TYPE TRANSCRIPTIONAL REGULATOR BETI"/>
    <property type="match status" value="1"/>
</dbReference>
<dbReference type="Gene3D" id="1.10.357.10">
    <property type="entry name" value="Tetracycline Repressor, domain 2"/>
    <property type="match status" value="1"/>
</dbReference>
<evidence type="ECO:0000256" key="1">
    <source>
        <dbReference type="ARBA" id="ARBA00023015"/>
    </source>
</evidence>
<feature type="DNA-binding region" description="H-T-H motif" evidence="4">
    <location>
        <begin position="38"/>
        <end position="57"/>
    </location>
</feature>
<keyword evidence="3" id="KW-0804">Transcription</keyword>
<evidence type="ECO:0000256" key="3">
    <source>
        <dbReference type="ARBA" id="ARBA00023163"/>
    </source>
</evidence>
<dbReference type="PRINTS" id="PR00455">
    <property type="entry name" value="HTHTETR"/>
</dbReference>
<accession>A0ABP7L7D5</accession>
<dbReference type="PROSITE" id="PS50977">
    <property type="entry name" value="HTH_TETR_2"/>
    <property type="match status" value="1"/>
</dbReference>
<dbReference type="Proteomes" id="UP001501803">
    <property type="component" value="Unassembled WGS sequence"/>
</dbReference>
<reference evidence="7" key="1">
    <citation type="journal article" date="2019" name="Int. J. Syst. Evol. Microbiol.">
        <title>The Global Catalogue of Microorganisms (GCM) 10K type strain sequencing project: providing services to taxonomists for standard genome sequencing and annotation.</title>
        <authorList>
            <consortium name="The Broad Institute Genomics Platform"/>
            <consortium name="The Broad Institute Genome Sequencing Center for Infectious Disease"/>
            <person name="Wu L."/>
            <person name="Ma J."/>
        </authorList>
    </citation>
    <scope>NUCLEOTIDE SEQUENCE [LARGE SCALE GENOMIC DNA]</scope>
    <source>
        <strain evidence="7">JCM 17021</strain>
    </source>
</reference>
<dbReference type="InterPro" id="IPR050109">
    <property type="entry name" value="HTH-type_TetR-like_transc_reg"/>
</dbReference>
<organism evidence="6 7">
    <name type="scientific">Leifsonia kafniensis</name>
    <dbReference type="NCBI Taxonomy" id="475957"/>
    <lineage>
        <taxon>Bacteria</taxon>
        <taxon>Bacillati</taxon>
        <taxon>Actinomycetota</taxon>
        <taxon>Actinomycetes</taxon>
        <taxon>Micrococcales</taxon>
        <taxon>Microbacteriaceae</taxon>
        <taxon>Leifsonia</taxon>
    </lineage>
</organism>
<comment type="caution">
    <text evidence="6">The sequence shown here is derived from an EMBL/GenBank/DDBJ whole genome shotgun (WGS) entry which is preliminary data.</text>
</comment>
<evidence type="ECO:0000256" key="2">
    <source>
        <dbReference type="ARBA" id="ARBA00023125"/>
    </source>
</evidence>
<name>A0ABP7L7D5_9MICO</name>
<dbReference type="RefSeq" id="WP_345069639.1">
    <property type="nucleotide sequence ID" value="NZ_BAABCN010000017.1"/>
</dbReference>
<keyword evidence="2 4" id="KW-0238">DNA-binding</keyword>
<gene>
    <name evidence="6" type="ORF">GCM10022381_40000</name>
</gene>
<sequence>MSSVSETTTERIPAAERREQILAAASRVFGERGYAGATTDQIARAAGISQPYVVRMFGTKENLFLEVLDRAQIKLAVAFRAVIAEFPPVDGVPPEGVGARLGAAYVDLIEDRGILLSLMQGFISGHDPVIGPRARVGFLATYRILRDEAGFSPEYVRGFLADGMLMNTLLALQLPDAIDDDPATREILACAFQSKLDLVIDVTAAQKEDA</sequence>